<dbReference type="EMBL" id="BK032612">
    <property type="protein sequence ID" value="DAF51207.1"/>
    <property type="molecule type" value="Genomic_DNA"/>
</dbReference>
<keyword evidence="5" id="KW-0378">Hydrolase</keyword>
<evidence type="ECO:0000313" key="8">
    <source>
        <dbReference type="EMBL" id="DAF51207.1"/>
    </source>
</evidence>
<evidence type="ECO:0000256" key="4">
    <source>
        <dbReference type="ARBA" id="ARBA00012732"/>
    </source>
</evidence>
<evidence type="ECO:0000256" key="1">
    <source>
        <dbReference type="ARBA" id="ARBA00000632"/>
    </source>
</evidence>
<evidence type="ECO:0000256" key="2">
    <source>
        <dbReference type="ARBA" id="ARBA00007553"/>
    </source>
</evidence>
<dbReference type="SUPFAM" id="SSF51445">
    <property type="entry name" value="(Trans)glycosidases"/>
    <property type="match status" value="1"/>
</dbReference>
<name>A0A8S5SKK6_9CAUD</name>
<evidence type="ECO:0000259" key="7">
    <source>
        <dbReference type="Pfam" id="PF08460"/>
    </source>
</evidence>
<dbReference type="GO" id="GO:0009253">
    <property type="term" value="P:peptidoglycan catabolic process"/>
    <property type="evidence" value="ECO:0007669"/>
    <property type="project" value="InterPro"/>
</dbReference>
<comment type="similarity">
    <text evidence="2">Belongs to the N-acetylmuramoyl-L-alanine amidase 2 family.</text>
</comment>
<dbReference type="GO" id="GO:0003796">
    <property type="term" value="F:lysozyme activity"/>
    <property type="evidence" value="ECO:0007669"/>
    <property type="project" value="UniProtKB-EC"/>
</dbReference>
<dbReference type="InterPro" id="IPR018077">
    <property type="entry name" value="Glyco_hydro_fam25_subgr"/>
</dbReference>
<reference evidence="8" key="1">
    <citation type="journal article" date="2021" name="Proc. Natl. Acad. Sci. U.S.A.">
        <title>A Catalog of Tens of Thousands of Viruses from Human Metagenomes Reveals Hidden Associations with Chronic Diseases.</title>
        <authorList>
            <person name="Tisza M.J."/>
            <person name="Buck C.B."/>
        </authorList>
    </citation>
    <scope>NUCLEOTIDE SEQUENCE</scope>
    <source>
        <strain evidence="8">Ctk5O4</strain>
    </source>
</reference>
<protein>
    <recommendedName>
        <fullName evidence="4">lysozyme</fullName>
        <ecNumber evidence="4">3.2.1.17</ecNumber>
    </recommendedName>
</protein>
<dbReference type="InterPro" id="IPR003646">
    <property type="entry name" value="SH3-like_bac-type"/>
</dbReference>
<dbReference type="Pfam" id="PF01183">
    <property type="entry name" value="Glyco_hydro_25"/>
    <property type="match status" value="1"/>
</dbReference>
<dbReference type="PROSITE" id="PS51904">
    <property type="entry name" value="GLYCOSYL_HYDROL_F25_2"/>
    <property type="match status" value="1"/>
</dbReference>
<comment type="similarity">
    <text evidence="3">Belongs to the glycosyl hydrolase 25 family.</text>
</comment>
<evidence type="ECO:0000256" key="5">
    <source>
        <dbReference type="ARBA" id="ARBA00022801"/>
    </source>
</evidence>
<dbReference type="GO" id="GO:0016998">
    <property type="term" value="P:cell wall macromolecule catabolic process"/>
    <property type="evidence" value="ECO:0007669"/>
    <property type="project" value="InterPro"/>
</dbReference>
<dbReference type="EC" id="3.2.1.17" evidence="4"/>
<proteinExistence type="inferred from homology"/>
<dbReference type="Gene3D" id="3.20.20.80">
    <property type="entry name" value="Glycosidases"/>
    <property type="match status" value="1"/>
</dbReference>
<evidence type="ECO:0000256" key="3">
    <source>
        <dbReference type="ARBA" id="ARBA00010646"/>
    </source>
</evidence>
<dbReference type="InterPro" id="IPR017853">
    <property type="entry name" value="GH"/>
</dbReference>
<dbReference type="SMART" id="SM00641">
    <property type="entry name" value="Glyco_25"/>
    <property type="match status" value="1"/>
</dbReference>
<dbReference type="Gene3D" id="2.30.30.40">
    <property type="entry name" value="SH3 Domains"/>
    <property type="match status" value="1"/>
</dbReference>
<feature type="domain" description="SH3b" evidence="7">
    <location>
        <begin position="254"/>
        <end position="314"/>
    </location>
</feature>
<dbReference type="Pfam" id="PF08460">
    <property type="entry name" value="SH3_5"/>
    <property type="match status" value="1"/>
</dbReference>
<comment type="catalytic activity">
    <reaction evidence="1">
        <text>Hydrolysis of (1-&gt;4)-beta-linkages between N-acetylmuramic acid and N-acetyl-D-glucosamine residues in a peptidoglycan and between N-acetyl-D-glucosamine residues in chitodextrins.</text>
        <dbReference type="EC" id="3.2.1.17"/>
    </reaction>
</comment>
<keyword evidence="6" id="KW-0326">Glycosidase</keyword>
<organism evidence="8">
    <name type="scientific">Siphoviridae sp. ctk5O4</name>
    <dbReference type="NCBI Taxonomy" id="2827921"/>
    <lineage>
        <taxon>Viruses</taxon>
        <taxon>Duplodnaviria</taxon>
        <taxon>Heunggongvirae</taxon>
        <taxon>Uroviricota</taxon>
        <taxon>Caudoviricetes</taxon>
    </lineage>
</organism>
<dbReference type="InterPro" id="IPR002053">
    <property type="entry name" value="Glyco_hydro_25"/>
</dbReference>
<sequence>MVIMGAFFLGLVINQVSMQAATRTQGVDWAKFQGNTGKFGYDSDTFVFSQAGGFYGGTNIPQTTYNSQVASAKQAGKRVHTYLWDGVGGNMTNAKAMMAYYLPRVKTPKGSIVALDYEDGASNSVTANTNVILAQMKLIKDAGYTPMLYSGKAYLNAHVNVSAIVKTYGSCLWLAEYPDYLVRTKPDYNWFPSMDGVAIFQFTSMYKSGGLDGNVDLTGITKSGYTTASKKQAQTNVKKAQAAKKDTFKVVKYNQRGVFYPNRTLAVRYTDSDKVNQVATYYKGESVTYNAVIIEHDYVWARYTRSNGLYGFIKLGVTNGHDYGKRVIY</sequence>
<evidence type="ECO:0000256" key="6">
    <source>
        <dbReference type="ARBA" id="ARBA00023295"/>
    </source>
</evidence>
<accession>A0A8S5SKK6</accession>